<evidence type="ECO:0000256" key="1">
    <source>
        <dbReference type="ARBA" id="ARBA00007009"/>
    </source>
</evidence>
<evidence type="ECO:0000256" key="3">
    <source>
        <dbReference type="ARBA" id="ARBA00022691"/>
    </source>
</evidence>
<feature type="region of interest" description="Disordered" evidence="4">
    <location>
        <begin position="1"/>
        <end position="24"/>
    </location>
</feature>
<keyword evidence="6" id="KW-1185">Reference proteome</keyword>
<dbReference type="SUPFAM" id="SSF53335">
    <property type="entry name" value="S-adenosyl-L-methionine-dependent methyltransferases"/>
    <property type="match status" value="1"/>
</dbReference>
<comment type="similarity">
    <text evidence="1">Belongs to the nicotianamine synthase (NAS)-like family.</text>
</comment>
<feature type="compositionally biased region" description="Low complexity" evidence="4">
    <location>
        <begin position="15"/>
        <end position="24"/>
    </location>
</feature>
<dbReference type="OrthoDB" id="1858069at2759"/>
<dbReference type="PANTHER" id="PTHR32266:SF12">
    <property type="entry name" value="NICOTIANAMINE SYNTHASE 3"/>
    <property type="match status" value="1"/>
</dbReference>
<dbReference type="InterPro" id="IPR004298">
    <property type="entry name" value="Nicotian_synth"/>
</dbReference>
<evidence type="ECO:0000256" key="4">
    <source>
        <dbReference type="SAM" id="MobiDB-lite"/>
    </source>
</evidence>
<dbReference type="PANTHER" id="PTHR32266">
    <property type="entry name" value="NICOTIANAMINE SYNTHASE 3"/>
    <property type="match status" value="1"/>
</dbReference>
<dbReference type="InterPro" id="IPR029063">
    <property type="entry name" value="SAM-dependent_MTases_sf"/>
</dbReference>
<dbReference type="PROSITE" id="PS51142">
    <property type="entry name" value="NAS"/>
    <property type="match status" value="1"/>
</dbReference>
<dbReference type="EMBL" id="ML975265">
    <property type="protein sequence ID" value="KAF1837149.1"/>
    <property type="molecule type" value="Genomic_DNA"/>
</dbReference>
<sequence length="321" mass="35131">MATIEHKSATGLSKPTTSPEVITVTPPVTPNPTSIAAHELVSEMADIYSTLRNLPSLAPSHQVNILLTRLVDLCIPSYSAEFTSYFFNIPSVKSLCTKLRPLCSEAEGELESYWAERMLHNLNSSKQQQLANTILKTFPYHKNYIDLSRLECSIISAFLPTPPKKIAFIGSGPLPLTSLCFLDRYPSAVVYNIDRDAVALHTSQALCQKLGAVQMRFLCQDVSVAEPASADEDWANSEVVFLAALVGADTHAKLGILVSLSSKLRPGALVVVRSARGVRSVLYPVLELSDELQASGFDVLAEVHPWTEVVNSVVVLRVRER</sequence>
<evidence type="ECO:0000256" key="2">
    <source>
        <dbReference type="ARBA" id="ARBA00022679"/>
    </source>
</evidence>
<evidence type="ECO:0000313" key="6">
    <source>
        <dbReference type="Proteomes" id="UP000800040"/>
    </source>
</evidence>
<dbReference type="Gene3D" id="3.40.50.150">
    <property type="entry name" value="Vaccinia Virus protein VP39"/>
    <property type="match status" value="1"/>
</dbReference>
<gene>
    <name evidence="5" type="ORF">BDW02DRAFT_566398</name>
</gene>
<dbReference type="AlphaFoldDB" id="A0A6A5KN17"/>
<organism evidence="5 6">
    <name type="scientific">Decorospora gaudefroyi</name>
    <dbReference type="NCBI Taxonomy" id="184978"/>
    <lineage>
        <taxon>Eukaryota</taxon>
        <taxon>Fungi</taxon>
        <taxon>Dikarya</taxon>
        <taxon>Ascomycota</taxon>
        <taxon>Pezizomycotina</taxon>
        <taxon>Dothideomycetes</taxon>
        <taxon>Pleosporomycetidae</taxon>
        <taxon>Pleosporales</taxon>
        <taxon>Pleosporineae</taxon>
        <taxon>Pleosporaceae</taxon>
        <taxon>Decorospora</taxon>
    </lineage>
</organism>
<accession>A0A6A5KN17</accession>
<dbReference type="GO" id="GO:0030410">
    <property type="term" value="F:nicotianamine synthase activity"/>
    <property type="evidence" value="ECO:0007669"/>
    <property type="project" value="InterPro"/>
</dbReference>
<keyword evidence="3" id="KW-0949">S-adenosyl-L-methionine</keyword>
<keyword evidence="2" id="KW-0808">Transferase</keyword>
<dbReference type="Proteomes" id="UP000800040">
    <property type="component" value="Unassembled WGS sequence"/>
</dbReference>
<evidence type="ECO:0000313" key="5">
    <source>
        <dbReference type="EMBL" id="KAF1837149.1"/>
    </source>
</evidence>
<proteinExistence type="inferred from homology"/>
<reference evidence="5" key="1">
    <citation type="submission" date="2020-01" db="EMBL/GenBank/DDBJ databases">
        <authorList>
            <consortium name="DOE Joint Genome Institute"/>
            <person name="Haridas S."/>
            <person name="Albert R."/>
            <person name="Binder M."/>
            <person name="Bloem J."/>
            <person name="Labutti K."/>
            <person name="Salamov A."/>
            <person name="Andreopoulos B."/>
            <person name="Baker S.E."/>
            <person name="Barry K."/>
            <person name="Bills G."/>
            <person name="Bluhm B.H."/>
            <person name="Cannon C."/>
            <person name="Castanera R."/>
            <person name="Culley D.E."/>
            <person name="Daum C."/>
            <person name="Ezra D."/>
            <person name="Gonzalez J.B."/>
            <person name="Henrissat B."/>
            <person name="Kuo A."/>
            <person name="Liang C."/>
            <person name="Lipzen A."/>
            <person name="Lutzoni F."/>
            <person name="Magnuson J."/>
            <person name="Mondo S."/>
            <person name="Nolan M."/>
            <person name="Ohm R."/>
            <person name="Pangilinan J."/>
            <person name="Park H.-J."/>
            <person name="Ramirez L."/>
            <person name="Alfaro M."/>
            <person name="Sun H."/>
            <person name="Tritt A."/>
            <person name="Yoshinaga Y."/>
            <person name="Zwiers L.-H."/>
            <person name="Turgeon B.G."/>
            <person name="Goodwin S.B."/>
            <person name="Spatafora J.W."/>
            <person name="Crous P.W."/>
            <person name="Grigoriev I.V."/>
        </authorList>
    </citation>
    <scope>NUCLEOTIDE SEQUENCE</scope>
    <source>
        <strain evidence="5">P77</strain>
    </source>
</reference>
<dbReference type="Pfam" id="PF03059">
    <property type="entry name" value="NAS"/>
    <property type="match status" value="1"/>
</dbReference>
<name>A0A6A5KN17_9PLEO</name>
<protein>
    <submittedName>
        <fullName evidence="5">Nicotianamine synthase</fullName>
    </submittedName>
</protein>
<dbReference type="GO" id="GO:0030418">
    <property type="term" value="P:nicotianamine biosynthetic process"/>
    <property type="evidence" value="ECO:0007669"/>
    <property type="project" value="InterPro"/>
</dbReference>